<evidence type="ECO:0008006" key="3">
    <source>
        <dbReference type="Google" id="ProtNLM"/>
    </source>
</evidence>
<dbReference type="OrthoDB" id="9781578at2"/>
<accession>A0A497XA88</accession>
<name>A0A497XA88_9PROT</name>
<evidence type="ECO:0000313" key="1">
    <source>
        <dbReference type="EMBL" id="RLJ63445.1"/>
    </source>
</evidence>
<reference evidence="1 2" key="1">
    <citation type="submission" date="2018-10" db="EMBL/GenBank/DDBJ databases">
        <title>Genomic Encyclopedia of Type Strains, Phase IV (KMG-IV): sequencing the most valuable type-strain genomes for metagenomic binning, comparative biology and taxonomic classification.</title>
        <authorList>
            <person name="Goeker M."/>
        </authorList>
    </citation>
    <scope>NUCLEOTIDE SEQUENCE [LARGE SCALE GENOMIC DNA]</scope>
    <source>
        <strain evidence="1 2">DSM 26916</strain>
    </source>
</reference>
<protein>
    <recommendedName>
        <fullName evidence="3">Cytochrome b pre-mRNA-processing protein 3</fullName>
    </recommendedName>
</protein>
<gene>
    <name evidence="1" type="ORF">DFR35_2067</name>
</gene>
<keyword evidence="2" id="KW-1185">Reference proteome</keyword>
<sequence>MAVRVFNKFHTSGARSPKMLASVVAMLAWKLAIESIKRMRKAYYDIDAGKPYFDFVCEFLVFLAHAADRIAYRSLDAEKRSEFTTALAIRLAEMVEESRSELLGDAEPGAGHRDFIALFNRRGADYGEYDYGPAGPDFGFKRMFASALREILPEKDQLWVIDQAMDIEAPDAIKALEKTMAGLFGGAAAAQPGAGERAKAQTSSGMGGE</sequence>
<dbReference type="RefSeq" id="WP_121242267.1">
    <property type="nucleotide sequence ID" value="NZ_BHVV01000003.1"/>
</dbReference>
<dbReference type="EMBL" id="RCCI01000006">
    <property type="protein sequence ID" value="RLJ63445.1"/>
    <property type="molecule type" value="Genomic_DNA"/>
</dbReference>
<dbReference type="Proteomes" id="UP000268908">
    <property type="component" value="Unassembled WGS sequence"/>
</dbReference>
<organism evidence="1 2">
    <name type="scientific">Sulfurisoma sediminicola</name>
    <dbReference type="NCBI Taxonomy" id="1381557"/>
    <lineage>
        <taxon>Bacteria</taxon>
        <taxon>Pseudomonadati</taxon>
        <taxon>Pseudomonadota</taxon>
        <taxon>Betaproteobacteria</taxon>
        <taxon>Nitrosomonadales</taxon>
        <taxon>Sterolibacteriaceae</taxon>
        <taxon>Sulfurisoma</taxon>
    </lineage>
</organism>
<proteinExistence type="predicted"/>
<comment type="caution">
    <text evidence="1">The sequence shown here is derived from an EMBL/GenBank/DDBJ whole genome shotgun (WGS) entry which is preliminary data.</text>
</comment>
<evidence type="ECO:0000313" key="2">
    <source>
        <dbReference type="Proteomes" id="UP000268908"/>
    </source>
</evidence>
<dbReference type="AlphaFoldDB" id="A0A497XA88"/>